<accession>F0SE59</accession>
<evidence type="ECO:0000259" key="9">
    <source>
        <dbReference type="Pfam" id="PF20216"/>
    </source>
</evidence>
<keyword evidence="5 7" id="KW-1133">Transmembrane helix</keyword>
<evidence type="ECO:0000259" key="8">
    <source>
        <dbReference type="Pfam" id="PF01694"/>
    </source>
</evidence>
<sequence>MNTYNELKYKVFNSGSKVNLFIGINVIVFLMLSIISLVSLLFFKQGGIDLFTYEYLGVPANLHSLLYRFWTPFTYMFVHEGIWHILFNMLWLFWMGKIFEGFQNPKKLTFLYILGGISGAAFYIICYNLIPAFKDSAPTSIAVGSSAAVSAIVIATATLLPNYSIQLLLFGSVKLKWLALVFIIIDVISLAGSNAGGHLSHLGGALFGFFYIKSLQNGKDWSKVFENVFKPRKKLKIVSKNFDVESPSNNDQLPNQETVDAILDKISQSGYNSLSKKEKNTLFRASRGNEEE</sequence>
<dbReference type="STRING" id="762903.Pedsa_3447"/>
<dbReference type="InterPro" id="IPR050925">
    <property type="entry name" value="Rhomboid_protease_S54"/>
</dbReference>
<dbReference type="PANTHER" id="PTHR43731:SF14">
    <property type="entry name" value="PRESENILIN-ASSOCIATED RHOMBOID-LIKE PROTEIN, MITOCHONDRIAL"/>
    <property type="match status" value="1"/>
</dbReference>
<name>F0SE59_PSESL</name>
<keyword evidence="6 7" id="KW-0472">Membrane</keyword>
<feature type="transmembrane region" description="Helical" evidence="7">
    <location>
        <begin position="142"/>
        <end position="163"/>
    </location>
</feature>
<evidence type="ECO:0000256" key="4">
    <source>
        <dbReference type="ARBA" id="ARBA00022801"/>
    </source>
</evidence>
<dbReference type="Pfam" id="PF20216">
    <property type="entry name" value="DUF6576"/>
    <property type="match status" value="1"/>
</dbReference>
<evidence type="ECO:0000256" key="6">
    <source>
        <dbReference type="ARBA" id="ARBA00023136"/>
    </source>
</evidence>
<feature type="transmembrane region" description="Helical" evidence="7">
    <location>
        <begin position="175"/>
        <end position="192"/>
    </location>
</feature>
<feature type="transmembrane region" description="Helical" evidence="7">
    <location>
        <begin position="82"/>
        <end position="99"/>
    </location>
</feature>
<dbReference type="EMBL" id="CP002545">
    <property type="protein sequence ID" value="ADY53981.1"/>
    <property type="molecule type" value="Genomic_DNA"/>
</dbReference>
<reference evidence="11" key="2">
    <citation type="submission" date="2011-02" db="EMBL/GenBank/DDBJ databases">
        <title>The complete genome of Pedobacter saltans DSM 12145.</title>
        <authorList>
            <consortium name="US DOE Joint Genome Institute (JGI-PGF)"/>
            <person name="Lucas S."/>
            <person name="Copeland A."/>
            <person name="Lapidus A."/>
            <person name="Bruce D."/>
            <person name="Goodwin L."/>
            <person name="Pitluck S."/>
            <person name="Kyrpides N."/>
            <person name="Mavromatis K."/>
            <person name="Pagani I."/>
            <person name="Ivanova N."/>
            <person name="Ovchinnikova G."/>
            <person name="Lu M."/>
            <person name="Detter J.C."/>
            <person name="Han C."/>
            <person name="Land M."/>
            <person name="Hauser L."/>
            <person name="Markowitz V."/>
            <person name="Cheng J.-F."/>
            <person name="Hugenholtz P."/>
            <person name="Woyke T."/>
            <person name="Wu D."/>
            <person name="Tindall B."/>
            <person name="Pomrenke H.G."/>
            <person name="Brambilla E."/>
            <person name="Klenk H.-P."/>
            <person name="Eisen J.A."/>
        </authorList>
    </citation>
    <scope>NUCLEOTIDE SEQUENCE [LARGE SCALE GENOMIC DNA]</scope>
    <source>
        <strain evidence="11">ATCC 51119 / DSM 12145 / JCM 21818 / LMG 10337 / NBRC 100064 / NCIMB 13643</strain>
    </source>
</reference>
<evidence type="ECO:0000256" key="7">
    <source>
        <dbReference type="SAM" id="Phobius"/>
    </source>
</evidence>
<dbReference type="OrthoDB" id="680602at2"/>
<evidence type="ECO:0000256" key="3">
    <source>
        <dbReference type="ARBA" id="ARBA00022692"/>
    </source>
</evidence>
<dbReference type="PANTHER" id="PTHR43731">
    <property type="entry name" value="RHOMBOID PROTEASE"/>
    <property type="match status" value="1"/>
</dbReference>
<keyword evidence="11" id="KW-1185">Reference proteome</keyword>
<protein>
    <submittedName>
        <fullName evidence="10">Rhomboid family protein</fullName>
    </submittedName>
</protein>
<dbReference type="Proteomes" id="UP000000310">
    <property type="component" value="Chromosome"/>
</dbReference>
<feature type="transmembrane region" description="Helical" evidence="7">
    <location>
        <begin position="111"/>
        <end position="130"/>
    </location>
</feature>
<dbReference type="GO" id="GO:0004252">
    <property type="term" value="F:serine-type endopeptidase activity"/>
    <property type="evidence" value="ECO:0007669"/>
    <property type="project" value="InterPro"/>
</dbReference>
<feature type="domain" description="Peptidase S54 rhomboid" evidence="8">
    <location>
        <begin position="69"/>
        <end position="212"/>
    </location>
</feature>
<evidence type="ECO:0000256" key="2">
    <source>
        <dbReference type="ARBA" id="ARBA00009045"/>
    </source>
</evidence>
<dbReference type="RefSeq" id="WP_013634464.1">
    <property type="nucleotide sequence ID" value="NC_015177.1"/>
</dbReference>
<comment type="similarity">
    <text evidence="2">Belongs to the peptidase S54 family.</text>
</comment>
<organism evidence="10 11">
    <name type="scientific">Pseudopedobacter saltans (strain ATCC 51119 / DSM 12145 / JCM 21818 / CCUG 39354 / LMG 10337 / NBRC 100064 / NCIMB 13643)</name>
    <name type="common">Pedobacter saltans</name>
    <dbReference type="NCBI Taxonomy" id="762903"/>
    <lineage>
        <taxon>Bacteria</taxon>
        <taxon>Pseudomonadati</taxon>
        <taxon>Bacteroidota</taxon>
        <taxon>Sphingobacteriia</taxon>
        <taxon>Sphingobacteriales</taxon>
        <taxon>Sphingobacteriaceae</taxon>
        <taxon>Pseudopedobacter</taxon>
    </lineage>
</organism>
<dbReference type="KEGG" id="psn:Pedsa_3447"/>
<feature type="transmembrane region" description="Helical" evidence="7">
    <location>
        <begin position="20"/>
        <end position="43"/>
    </location>
</feature>
<comment type="subcellular location">
    <subcellularLocation>
        <location evidence="1">Membrane</location>
        <topology evidence="1">Multi-pass membrane protein</topology>
    </subcellularLocation>
</comment>
<dbReference type="InterPro" id="IPR046483">
    <property type="entry name" value="DUF6576"/>
</dbReference>
<evidence type="ECO:0000313" key="10">
    <source>
        <dbReference type="EMBL" id="ADY53981.1"/>
    </source>
</evidence>
<evidence type="ECO:0000256" key="5">
    <source>
        <dbReference type="ARBA" id="ARBA00022989"/>
    </source>
</evidence>
<keyword evidence="3 7" id="KW-0812">Transmembrane</keyword>
<gene>
    <name evidence="10" type="ordered locus">Pedsa_3447</name>
</gene>
<evidence type="ECO:0000256" key="1">
    <source>
        <dbReference type="ARBA" id="ARBA00004141"/>
    </source>
</evidence>
<dbReference type="SUPFAM" id="SSF144091">
    <property type="entry name" value="Rhomboid-like"/>
    <property type="match status" value="1"/>
</dbReference>
<proteinExistence type="inferred from homology"/>
<dbReference type="AlphaFoldDB" id="F0SE59"/>
<feature type="domain" description="DUF6576" evidence="9">
    <location>
        <begin position="248"/>
        <end position="286"/>
    </location>
</feature>
<keyword evidence="4" id="KW-0378">Hydrolase</keyword>
<dbReference type="eggNOG" id="COG0705">
    <property type="taxonomic scope" value="Bacteria"/>
</dbReference>
<dbReference type="InterPro" id="IPR022764">
    <property type="entry name" value="Peptidase_S54_rhomboid_dom"/>
</dbReference>
<reference evidence="10 11" key="1">
    <citation type="journal article" date="2011" name="Stand. Genomic Sci.">
        <title>Complete genome sequence of the gliding, heparinolytic Pedobacter saltans type strain (113).</title>
        <authorList>
            <person name="Liolios K."/>
            <person name="Sikorski J."/>
            <person name="Lu M."/>
            <person name="Nolan M."/>
            <person name="Lapidus A."/>
            <person name="Lucas S."/>
            <person name="Hammon N."/>
            <person name="Deshpande S."/>
            <person name="Cheng J.F."/>
            <person name="Tapia R."/>
            <person name="Han C."/>
            <person name="Goodwin L."/>
            <person name="Pitluck S."/>
            <person name="Huntemann M."/>
            <person name="Ivanova N."/>
            <person name="Pagani I."/>
            <person name="Mavromatis K."/>
            <person name="Ovchinikova G."/>
            <person name="Pati A."/>
            <person name="Chen A."/>
            <person name="Palaniappan K."/>
            <person name="Land M."/>
            <person name="Hauser L."/>
            <person name="Brambilla E.M."/>
            <person name="Kotsyurbenko O."/>
            <person name="Rohde M."/>
            <person name="Tindall B.J."/>
            <person name="Abt B."/>
            <person name="Goker M."/>
            <person name="Detter J.C."/>
            <person name="Woyke T."/>
            <person name="Bristow J."/>
            <person name="Eisen J.A."/>
            <person name="Markowitz V."/>
            <person name="Hugenholtz P."/>
            <person name="Klenk H.P."/>
            <person name="Kyrpides N.C."/>
        </authorList>
    </citation>
    <scope>NUCLEOTIDE SEQUENCE [LARGE SCALE GENOMIC DNA]</scope>
    <source>
        <strain evidence="11">ATCC 51119 / DSM 12145 / JCM 21818 / LMG 10337 / NBRC 100064 / NCIMB 13643</strain>
    </source>
</reference>
<dbReference type="InterPro" id="IPR035952">
    <property type="entry name" value="Rhomboid-like_sf"/>
</dbReference>
<dbReference type="Pfam" id="PF01694">
    <property type="entry name" value="Rhomboid"/>
    <property type="match status" value="1"/>
</dbReference>
<dbReference type="Gene3D" id="1.20.1540.10">
    <property type="entry name" value="Rhomboid-like"/>
    <property type="match status" value="1"/>
</dbReference>
<dbReference type="HOGENOM" id="CLU_055068_4_0_10"/>
<dbReference type="GO" id="GO:0016020">
    <property type="term" value="C:membrane"/>
    <property type="evidence" value="ECO:0007669"/>
    <property type="project" value="UniProtKB-SubCell"/>
</dbReference>
<evidence type="ECO:0000313" key="11">
    <source>
        <dbReference type="Proteomes" id="UP000000310"/>
    </source>
</evidence>